<feature type="transmembrane region" description="Helical" evidence="5">
    <location>
        <begin position="208"/>
        <end position="230"/>
    </location>
</feature>
<reference evidence="7" key="1">
    <citation type="journal article" date="2018" name="BMC Genomics">
        <title>Comparative genomics of the wheat fungal pathogen Pyrenophora tritici-repentis reveals chromosomal variations and genome plasticity.</title>
        <authorList>
            <person name="Moolhuijzen P."/>
            <person name="See P.T."/>
            <person name="Hane J.K."/>
            <person name="Shi G."/>
            <person name="Liu Z."/>
            <person name="Oliver R.P."/>
            <person name="Moffat C.S."/>
        </authorList>
    </citation>
    <scope>NUCLEOTIDE SEQUENCE [LARGE SCALE GENOMIC DNA]</scope>
    <source>
        <strain evidence="7">M4</strain>
    </source>
</reference>
<evidence type="ECO:0000313" key="10">
    <source>
        <dbReference type="Proteomes" id="UP000249757"/>
    </source>
</evidence>
<feature type="transmembrane region" description="Helical" evidence="5">
    <location>
        <begin position="305"/>
        <end position="328"/>
    </location>
</feature>
<evidence type="ECO:0000313" key="8">
    <source>
        <dbReference type="EMBL" id="KAI1518207.1"/>
    </source>
</evidence>
<reference evidence="10" key="4">
    <citation type="journal article" date="2022" name="Microb. Genom.">
        <title>A global pangenome for the wheat fungal pathogen Pyrenophora tritici-repentis and prediction of effector protein structural homology.</title>
        <authorList>
            <person name="Moolhuijzen P.M."/>
            <person name="See P.T."/>
            <person name="Shi G."/>
            <person name="Powell H.R."/>
            <person name="Cockram J."/>
            <person name="Jorgensen L.N."/>
            <person name="Benslimane H."/>
            <person name="Strelkov S.E."/>
            <person name="Turner J."/>
            <person name="Liu Z."/>
            <person name="Moffat C.S."/>
        </authorList>
    </citation>
    <scope>NUCLEOTIDE SEQUENCE [LARGE SCALE GENOMIC DNA]</scope>
</reference>
<dbReference type="SUPFAM" id="SSF103473">
    <property type="entry name" value="MFS general substrate transporter"/>
    <property type="match status" value="1"/>
</dbReference>
<dbReference type="InterPro" id="IPR020846">
    <property type="entry name" value="MFS_dom"/>
</dbReference>
<dbReference type="PANTHER" id="PTHR23507:SF1">
    <property type="entry name" value="FI18259P1-RELATED"/>
    <property type="match status" value="1"/>
</dbReference>
<evidence type="ECO:0000313" key="9">
    <source>
        <dbReference type="Proteomes" id="UP000245464"/>
    </source>
</evidence>
<dbReference type="PANTHER" id="PTHR23507">
    <property type="entry name" value="ZGC:174356"/>
    <property type="match status" value="1"/>
</dbReference>
<feature type="transmembrane region" description="Helical" evidence="5">
    <location>
        <begin position="348"/>
        <end position="369"/>
    </location>
</feature>
<keyword evidence="3 5" id="KW-1133">Transmembrane helix</keyword>
<keyword evidence="10" id="KW-1185">Reference proteome</keyword>
<reference evidence="8" key="2">
    <citation type="submission" date="2021-05" db="EMBL/GenBank/DDBJ databases">
        <authorList>
            <person name="Moolhuijzen P.M."/>
            <person name="Moffat C.S."/>
        </authorList>
    </citation>
    <scope>NUCLEOTIDE SEQUENCE</scope>
    <source>
        <strain evidence="8">86-124</strain>
    </source>
</reference>
<dbReference type="AlphaFoldDB" id="A0A2W1E834"/>
<feature type="transmembrane region" description="Helical" evidence="5">
    <location>
        <begin position="172"/>
        <end position="196"/>
    </location>
</feature>
<dbReference type="OMA" id="FFYRFCT"/>
<keyword evidence="2 5" id="KW-0812">Transmembrane</keyword>
<evidence type="ECO:0000256" key="2">
    <source>
        <dbReference type="ARBA" id="ARBA00022692"/>
    </source>
</evidence>
<organism evidence="7 9">
    <name type="scientific">Pyrenophora tritici-repentis</name>
    <dbReference type="NCBI Taxonomy" id="45151"/>
    <lineage>
        <taxon>Eukaryota</taxon>
        <taxon>Fungi</taxon>
        <taxon>Dikarya</taxon>
        <taxon>Ascomycota</taxon>
        <taxon>Pezizomycotina</taxon>
        <taxon>Dothideomycetes</taxon>
        <taxon>Pleosporomycetidae</taxon>
        <taxon>Pleosporales</taxon>
        <taxon>Pleosporineae</taxon>
        <taxon>Pleosporaceae</taxon>
        <taxon>Pyrenophora</taxon>
    </lineage>
</organism>
<reference evidence="8" key="3">
    <citation type="journal article" date="2022" name="bioRxiv">
        <title>A global pangenome for the wheat fungal pathogen Pyrenophora tritici-repentis and prediction of effector protein structural homology.</title>
        <authorList>
            <person name="Moolhuijzen P."/>
            <person name="See P.T."/>
            <person name="Shi G."/>
            <person name="Powell H.R."/>
            <person name="Cockram J."/>
            <person name="Jorgensen L.N."/>
            <person name="Benslimane H."/>
            <person name="Strelkov S.E."/>
            <person name="Turner J."/>
            <person name="Liu Z."/>
            <person name="Moffat C.S."/>
        </authorList>
    </citation>
    <scope>NUCLEOTIDE SEQUENCE</scope>
    <source>
        <strain evidence="8">86-124</strain>
    </source>
</reference>
<dbReference type="Proteomes" id="UP000249757">
    <property type="component" value="Unassembled WGS sequence"/>
</dbReference>
<name>A0A2W1E834_9PLEO</name>
<feature type="domain" description="Major facilitator superfamily (MFS) profile" evidence="6">
    <location>
        <begin position="44"/>
        <end position="501"/>
    </location>
</feature>
<dbReference type="EMBL" id="NRDI02000003">
    <property type="protein sequence ID" value="KAI1518207.1"/>
    <property type="molecule type" value="Genomic_DNA"/>
</dbReference>
<dbReference type="PROSITE" id="PS50850">
    <property type="entry name" value="MFS"/>
    <property type="match status" value="1"/>
</dbReference>
<feature type="transmembrane region" description="Helical" evidence="5">
    <location>
        <begin position="43"/>
        <end position="64"/>
    </location>
</feature>
<dbReference type="Pfam" id="PF07690">
    <property type="entry name" value="MFS_1"/>
    <property type="match status" value="1"/>
</dbReference>
<feature type="transmembrane region" description="Helical" evidence="5">
    <location>
        <begin position="236"/>
        <end position="256"/>
    </location>
</feature>
<sequence>MAVPLESPRNSIEYCETFAEGETLLPPLEPVHSPPPVARKKPWALFAFLICAMITVVDMGVFIANPPQTRIFEANICLKYYREADPSVIPADGIIPEKLCKVDRVQQRLASIFGWQDMFDALPGIFLAVPYGALADRVGRKWVFIASLAGLLLSFAWGLMICYFTSLPLQLTWFSSAFLVIGGGPMVAIAIGITMMSDIAPPEKRTTIFLYVTACVLVSEMVAPILAARLMESGDWLPLMLAMGIQVSGAMIALFLPETLHLRDLPEPKDRDLQTFELQPTTSDFHWRSQIRNFQATVHFLRDDWTVALVVFTFLIHRLGRQAMGLLVRYASKRYTWEIKKAAYLTSFRAGTNLVVVATILPLVNYILLKRLRLPSHWADCYLARGSIILTTISFLIMGVAAQPGLLIIGLLVFNMGTGYSAAMRSVSIHVIGGQSSPNVGKLMSTLAMAEAIGSMVAGPLLNELFEIGMDMGSAWLGLPFLGSVVVFAFMTVATFAIDVKDKEPAYIEVHSEDDDIFDEERPTAMLEREDITRSRNPL</sequence>
<proteinExistence type="predicted"/>
<evidence type="ECO:0000256" key="5">
    <source>
        <dbReference type="SAM" id="Phobius"/>
    </source>
</evidence>
<dbReference type="GO" id="GO:0016020">
    <property type="term" value="C:membrane"/>
    <property type="evidence" value="ECO:0007669"/>
    <property type="project" value="UniProtKB-SubCell"/>
</dbReference>
<evidence type="ECO:0000256" key="4">
    <source>
        <dbReference type="ARBA" id="ARBA00023136"/>
    </source>
</evidence>
<evidence type="ECO:0000256" key="3">
    <source>
        <dbReference type="ARBA" id="ARBA00022989"/>
    </source>
</evidence>
<protein>
    <submittedName>
        <fullName evidence="8">Major Facilitator Superprotein</fullName>
    </submittedName>
    <submittedName>
        <fullName evidence="7">ProP, Permease major facilitator superfamily</fullName>
    </submittedName>
</protein>
<feature type="transmembrane region" description="Helical" evidence="5">
    <location>
        <begin position="474"/>
        <end position="498"/>
    </location>
</feature>
<comment type="subcellular location">
    <subcellularLocation>
        <location evidence="1">Membrane</location>
        <topology evidence="1">Multi-pass membrane protein</topology>
    </subcellularLocation>
</comment>
<dbReference type="EMBL" id="NQIK02000001">
    <property type="protein sequence ID" value="KAF7578070.1"/>
    <property type="molecule type" value="Genomic_DNA"/>
</dbReference>
<keyword evidence="4 5" id="KW-0472">Membrane</keyword>
<dbReference type="InterPro" id="IPR036259">
    <property type="entry name" value="MFS_trans_sf"/>
</dbReference>
<feature type="transmembrane region" description="Helical" evidence="5">
    <location>
        <begin position="142"/>
        <end position="166"/>
    </location>
</feature>
<dbReference type="Proteomes" id="UP000245464">
    <property type="component" value="Chromosome 1"/>
</dbReference>
<accession>A0A2W1E834</accession>
<dbReference type="GO" id="GO:0022857">
    <property type="term" value="F:transmembrane transporter activity"/>
    <property type="evidence" value="ECO:0007669"/>
    <property type="project" value="InterPro"/>
</dbReference>
<dbReference type="Gene3D" id="1.20.1250.20">
    <property type="entry name" value="MFS general substrate transporter like domains"/>
    <property type="match status" value="1"/>
</dbReference>
<gene>
    <name evidence="8" type="ORF">Ptr86124_003508</name>
    <name evidence="7" type="ORF">PtrM4_023100</name>
</gene>
<dbReference type="InterPro" id="IPR011701">
    <property type="entry name" value="MFS"/>
</dbReference>
<evidence type="ECO:0000259" key="6">
    <source>
        <dbReference type="PROSITE" id="PS50850"/>
    </source>
</evidence>
<dbReference type="OrthoDB" id="194139at2759"/>
<evidence type="ECO:0000313" key="7">
    <source>
        <dbReference type="EMBL" id="KAF7578070.1"/>
    </source>
</evidence>
<evidence type="ECO:0000256" key="1">
    <source>
        <dbReference type="ARBA" id="ARBA00004141"/>
    </source>
</evidence>
<dbReference type="CDD" id="cd06174">
    <property type="entry name" value="MFS"/>
    <property type="match status" value="1"/>
</dbReference>
<comment type="caution">
    <text evidence="7">The sequence shown here is derived from an EMBL/GenBank/DDBJ whole genome shotgun (WGS) entry which is preliminary data.</text>
</comment>